<dbReference type="Pfam" id="PF19795">
    <property type="entry name" value="DUF6279"/>
    <property type="match status" value="1"/>
</dbReference>
<dbReference type="PROSITE" id="PS51257">
    <property type="entry name" value="PROKAR_LIPOPROTEIN"/>
    <property type="match status" value="1"/>
</dbReference>
<dbReference type="Proteomes" id="UP000588068">
    <property type="component" value="Unassembled WGS sequence"/>
</dbReference>
<evidence type="ECO:0000313" key="2">
    <source>
        <dbReference type="EMBL" id="MBB6092575.1"/>
    </source>
</evidence>
<accession>A0A841HKN5</accession>
<comment type="caution">
    <text evidence="2">The sequence shown here is derived from an EMBL/GenBank/DDBJ whole genome shotgun (WGS) entry which is preliminary data.</text>
</comment>
<keyword evidence="3" id="KW-1185">Reference proteome</keyword>
<evidence type="ECO:0008006" key="4">
    <source>
        <dbReference type="Google" id="ProtNLM"/>
    </source>
</evidence>
<evidence type="ECO:0000256" key="1">
    <source>
        <dbReference type="SAM" id="MobiDB-lite"/>
    </source>
</evidence>
<dbReference type="EMBL" id="JACHHZ010000002">
    <property type="protein sequence ID" value="MBB6092575.1"/>
    <property type="molecule type" value="Genomic_DNA"/>
</dbReference>
<dbReference type="PIRSF" id="PIRSF028200">
    <property type="entry name" value="UCP028200"/>
    <property type="match status" value="1"/>
</dbReference>
<evidence type="ECO:0000313" key="3">
    <source>
        <dbReference type="Proteomes" id="UP000588068"/>
    </source>
</evidence>
<organism evidence="2 3">
    <name type="scientific">Povalibacter uvarum</name>
    <dbReference type="NCBI Taxonomy" id="732238"/>
    <lineage>
        <taxon>Bacteria</taxon>
        <taxon>Pseudomonadati</taxon>
        <taxon>Pseudomonadota</taxon>
        <taxon>Gammaproteobacteria</taxon>
        <taxon>Steroidobacterales</taxon>
        <taxon>Steroidobacteraceae</taxon>
        <taxon>Povalibacter</taxon>
    </lineage>
</organism>
<name>A0A841HKN5_9GAMM</name>
<dbReference type="InterPro" id="IPR016875">
    <property type="entry name" value="UCP028200"/>
</dbReference>
<gene>
    <name evidence="2" type="ORF">HNQ60_001453</name>
</gene>
<feature type="region of interest" description="Disordered" evidence="1">
    <location>
        <begin position="136"/>
        <end position="155"/>
    </location>
</feature>
<protein>
    <recommendedName>
        <fullName evidence="4">Lipoprotein</fullName>
    </recommendedName>
</protein>
<sequence>MTSSRAKRIRVAGVCTLLLTLAACTGSFFYNRLDTLAGWYLGSLVSLTDGQRIQLQHWLSQTLAWHRQSELNRYSRFLRDLSDQVMQPGTPVRYEETQKRFQGFWDDLIEKATPDATTLLLSLSPEQVDELVRNMEEKARERSDDEGKPENWHREQAKSLTRFVKRWAGSVTDEQKALITAAAAQVEPTRDEWLASQQAWQRSLREALQKPADDRAGAVQRLLEKPDNQWTQEYHDKSQRNRQRYLELVTSLDATFTDRQRQHLRAELLKLAQQLDTIARGKT</sequence>
<reference evidence="2 3" key="1">
    <citation type="submission" date="2020-08" db="EMBL/GenBank/DDBJ databases">
        <title>Genomic Encyclopedia of Type Strains, Phase IV (KMG-IV): sequencing the most valuable type-strain genomes for metagenomic binning, comparative biology and taxonomic classification.</title>
        <authorList>
            <person name="Goeker M."/>
        </authorList>
    </citation>
    <scope>NUCLEOTIDE SEQUENCE [LARGE SCALE GENOMIC DNA]</scope>
    <source>
        <strain evidence="2 3">DSM 26723</strain>
    </source>
</reference>
<dbReference type="AlphaFoldDB" id="A0A841HKN5"/>
<proteinExistence type="predicted"/>